<feature type="transmembrane region" description="Helical" evidence="1">
    <location>
        <begin position="7"/>
        <end position="25"/>
    </location>
</feature>
<evidence type="ECO:0008006" key="4">
    <source>
        <dbReference type="Google" id="ProtNLM"/>
    </source>
</evidence>
<dbReference type="Proteomes" id="UP000199421">
    <property type="component" value="Unassembled WGS sequence"/>
</dbReference>
<keyword evidence="3" id="KW-1185">Reference proteome</keyword>
<feature type="transmembrane region" description="Helical" evidence="1">
    <location>
        <begin position="89"/>
        <end position="107"/>
    </location>
</feature>
<keyword evidence="1" id="KW-0472">Membrane</keyword>
<dbReference type="RefSeq" id="WP_093320260.1">
    <property type="nucleotide sequence ID" value="NZ_FOAF01000001.1"/>
</dbReference>
<reference evidence="3" key="1">
    <citation type="submission" date="2016-10" db="EMBL/GenBank/DDBJ databases">
        <authorList>
            <person name="Varghese N."/>
            <person name="Submissions S."/>
        </authorList>
    </citation>
    <scope>NUCLEOTIDE SEQUENCE [LARGE SCALE GENOMIC DNA]</scope>
    <source>
        <strain evidence="3">DSM 18733</strain>
    </source>
</reference>
<name>A0A1H7K8P2_OLID1</name>
<accession>A0A1H7K8P2</accession>
<dbReference type="EMBL" id="FOAF01000001">
    <property type="protein sequence ID" value="SEK82275.1"/>
    <property type="molecule type" value="Genomic_DNA"/>
</dbReference>
<dbReference type="STRING" id="407022.SAMN05661044_01243"/>
<feature type="transmembrane region" description="Helical" evidence="1">
    <location>
        <begin position="119"/>
        <end position="140"/>
    </location>
</feature>
<feature type="transmembrane region" description="Helical" evidence="1">
    <location>
        <begin position="59"/>
        <end position="77"/>
    </location>
</feature>
<sequence length="162" mass="18145">MITKTVIIPAISGTTLMSIFSYVVSHAKGENFKEPKVLAQIVKRAFHTHKDKLPRMSGWAMHYAMGVVMTMVFQQCWKKTNTIPATKQGLVTGVIGGITGVMIWKILFRVHPNPPHIPFMRFAGHLLLAHIIFALGVAYCSRQFDPFVSYEEEGIKSTNEPS</sequence>
<dbReference type="AlphaFoldDB" id="A0A1H7K8P2"/>
<keyword evidence="1" id="KW-1133">Transmembrane helix</keyword>
<evidence type="ECO:0000313" key="3">
    <source>
        <dbReference type="Proteomes" id="UP000199421"/>
    </source>
</evidence>
<proteinExistence type="predicted"/>
<evidence type="ECO:0000256" key="1">
    <source>
        <dbReference type="SAM" id="Phobius"/>
    </source>
</evidence>
<dbReference type="OrthoDB" id="673991at2"/>
<organism evidence="2 3">
    <name type="scientific">Olivibacter domesticus</name>
    <name type="common">Pseudosphingobacterium domesticum</name>
    <dbReference type="NCBI Taxonomy" id="407022"/>
    <lineage>
        <taxon>Bacteria</taxon>
        <taxon>Pseudomonadati</taxon>
        <taxon>Bacteroidota</taxon>
        <taxon>Sphingobacteriia</taxon>
        <taxon>Sphingobacteriales</taxon>
        <taxon>Sphingobacteriaceae</taxon>
        <taxon>Olivibacter</taxon>
    </lineage>
</organism>
<keyword evidence="1" id="KW-0812">Transmembrane</keyword>
<evidence type="ECO:0000313" key="2">
    <source>
        <dbReference type="EMBL" id="SEK82275.1"/>
    </source>
</evidence>
<gene>
    <name evidence="2" type="ORF">SAMN05661044_01243</name>
</gene>
<protein>
    <recommendedName>
        <fullName evidence="4">DUF2938 domain-containing protein</fullName>
    </recommendedName>
</protein>